<sequence>MVRSTVNNLKNQEEPLFLCSMDADLDFCLKRFADQQLGESMKSIVQLQHNLKRMNTKIIETSQKDDAVICQQENKLVEQFSHDLNENNMALIKTYQVIEKEFRKALDDIRVDLDAIAQIATARNNNRQSNEEMRMSSNKLRQQIGNIDSELTHLFNMIDFNNSINFSSHIILRFRQHYGYANELRRLIGKNNNSSDSFVFSEKTQLMQYILERAALWIRRQKLIDKFIISIDEDSTPSQHLIESLYRTMDVSSTNKTIQYYIQHRQEERHNRTQQLLYNMELELVEKHIEHQVQATELVNALCQLSARSINEFQLNMKIKKALHQAKTSKHIVPILIDNTKETTVEDLPLIIHLEGNYNRWASNEHSIQQQFCLALCIHMQLPTDSLSIERIEEGGVILHLVIHAPYGSLFIKQVAGHGKNCESSNSKIETIQKCCEKFDSRMNSMGLGKFTLPIEKCLMDFKWNKMRMIDNGSIDNTVLFNSVDQENKEFVCPDGWKRFGIKVAENDTVFNAKWGSWHIAYHGTKGQHAPFILTSGLRVSIQQYSTSKNNQTILLSPSMEYMAHPRHTRIWRHIQNDDGKCRYYQLVFQCRVNPEVVGDPKSETLLQETYKTTRIDKDFCNEELEWFIKANVAAKEFIRDNIICYGLMIRVIDCHPYDLPILNWWKNTDCGEY</sequence>
<proteinExistence type="predicted"/>
<gene>
    <name evidence="1" type="ORF">BYL167_LOCUS10008</name>
</gene>
<organism evidence="1 2">
    <name type="scientific">Rotaria magnacalcarata</name>
    <dbReference type="NCBI Taxonomy" id="392030"/>
    <lineage>
        <taxon>Eukaryota</taxon>
        <taxon>Metazoa</taxon>
        <taxon>Spiralia</taxon>
        <taxon>Gnathifera</taxon>
        <taxon>Rotifera</taxon>
        <taxon>Eurotatoria</taxon>
        <taxon>Bdelloidea</taxon>
        <taxon>Philodinida</taxon>
        <taxon>Philodinidae</taxon>
        <taxon>Rotaria</taxon>
    </lineage>
</organism>
<accession>A0A8S2LZM5</accession>
<dbReference type="Proteomes" id="UP000681967">
    <property type="component" value="Unassembled WGS sequence"/>
</dbReference>
<dbReference type="AlphaFoldDB" id="A0A8S2LZM5"/>
<evidence type="ECO:0000313" key="1">
    <source>
        <dbReference type="EMBL" id="CAF3931069.1"/>
    </source>
</evidence>
<reference evidence="1" key="1">
    <citation type="submission" date="2021-02" db="EMBL/GenBank/DDBJ databases">
        <authorList>
            <person name="Nowell W R."/>
        </authorList>
    </citation>
    <scope>NUCLEOTIDE SEQUENCE</scope>
</reference>
<name>A0A8S2LZM5_9BILA</name>
<evidence type="ECO:0000313" key="2">
    <source>
        <dbReference type="Proteomes" id="UP000681967"/>
    </source>
</evidence>
<protein>
    <submittedName>
        <fullName evidence="1">Uncharacterized protein</fullName>
    </submittedName>
</protein>
<dbReference type="EMBL" id="CAJOBH010002954">
    <property type="protein sequence ID" value="CAF3931069.1"/>
    <property type="molecule type" value="Genomic_DNA"/>
</dbReference>
<comment type="caution">
    <text evidence="1">The sequence shown here is derived from an EMBL/GenBank/DDBJ whole genome shotgun (WGS) entry which is preliminary data.</text>
</comment>